<evidence type="ECO:0000313" key="2">
    <source>
        <dbReference type="EMBL" id="RVU04609.1"/>
    </source>
</evidence>
<reference evidence="2 3" key="1">
    <citation type="submission" date="2019-01" db="EMBL/GenBank/DDBJ databases">
        <authorList>
            <person name="Chen W.-M."/>
        </authorList>
    </citation>
    <scope>NUCLEOTIDE SEQUENCE [LARGE SCALE GENOMIC DNA]</scope>
    <source>
        <strain evidence="2 3">FSY-9</strain>
    </source>
</reference>
<dbReference type="PANTHER" id="PTHR30203">
    <property type="entry name" value="OUTER MEMBRANE CATION EFFLUX PROTEIN"/>
    <property type="match status" value="1"/>
</dbReference>
<keyword evidence="3" id="KW-1185">Reference proteome</keyword>
<dbReference type="SUPFAM" id="SSF56954">
    <property type="entry name" value="Outer membrane efflux proteins (OEP)"/>
    <property type="match status" value="1"/>
</dbReference>
<dbReference type="GO" id="GO:0015562">
    <property type="term" value="F:efflux transmembrane transporter activity"/>
    <property type="evidence" value="ECO:0007669"/>
    <property type="project" value="InterPro"/>
</dbReference>
<name>A0A437N3Y2_9SPHN</name>
<dbReference type="OrthoDB" id="9791261at2"/>
<dbReference type="Pfam" id="PF02321">
    <property type="entry name" value="OEP"/>
    <property type="match status" value="2"/>
</dbReference>
<dbReference type="Proteomes" id="UP000282837">
    <property type="component" value="Unassembled WGS sequence"/>
</dbReference>
<dbReference type="Gene3D" id="1.20.1600.10">
    <property type="entry name" value="Outer membrane efflux proteins (OEP)"/>
    <property type="match status" value="1"/>
</dbReference>
<dbReference type="EMBL" id="SACO01000007">
    <property type="protein sequence ID" value="RVU04609.1"/>
    <property type="molecule type" value="Genomic_DNA"/>
</dbReference>
<comment type="similarity">
    <text evidence="1">Belongs to the outer membrane factor (OMF) (TC 1.B.17) family.</text>
</comment>
<comment type="caution">
    <text evidence="2">The sequence shown here is derived from an EMBL/GenBank/DDBJ whole genome shotgun (WGS) entry which is preliminary data.</text>
</comment>
<dbReference type="AlphaFoldDB" id="A0A437N3Y2"/>
<sequence>MPSLLNPLGCALAAAILVTGGGIPTARAETSAAANASVLTLPEVLELAGSASPNIDAADAGVRAADAARRIAGLRPNPSLNTDIENVGGSRAYNEIEVPKQTVSIGVPVELGGKRSARIAVADAQGNRAQIERIAAGSDLMFVVTQAYVEAVAADRRLTTARDQAAIAAEAVRAAHVRVVAGRASPLEEQRAEVLRISADAAVDRAGRLADLARANLGRRIGRPVTNALDQAWFDRIGTYGPQSTQSGSSLAVAAARASEDAAEAQLRLARAQRLPDVTVTAGVRRVPISNGVAAVLGISVPLPLFNSGASSVAQASAERDRATALRRATELDTEQEIEQARADLANAIDFVVFICLDGNRRASSGRLSARQNVSNHGGSGPLCDIDLTWGPESEGAYSRTLESGRVLRRSTM</sequence>
<proteinExistence type="inferred from homology"/>
<dbReference type="InterPro" id="IPR003423">
    <property type="entry name" value="OMP_efflux"/>
</dbReference>
<protein>
    <submittedName>
        <fullName evidence="2">TolC family protein</fullName>
    </submittedName>
</protein>
<organism evidence="2 3">
    <name type="scientific">Novosphingobium umbonatum</name>
    <dbReference type="NCBI Taxonomy" id="1908524"/>
    <lineage>
        <taxon>Bacteria</taxon>
        <taxon>Pseudomonadati</taxon>
        <taxon>Pseudomonadota</taxon>
        <taxon>Alphaproteobacteria</taxon>
        <taxon>Sphingomonadales</taxon>
        <taxon>Sphingomonadaceae</taxon>
        <taxon>Novosphingobium</taxon>
    </lineage>
</organism>
<evidence type="ECO:0000256" key="1">
    <source>
        <dbReference type="ARBA" id="ARBA00007613"/>
    </source>
</evidence>
<accession>A0A437N3Y2</accession>
<gene>
    <name evidence="2" type="ORF">EOE18_10575</name>
</gene>
<dbReference type="PANTHER" id="PTHR30203:SF24">
    <property type="entry name" value="BLR4935 PROTEIN"/>
    <property type="match status" value="1"/>
</dbReference>
<evidence type="ECO:0000313" key="3">
    <source>
        <dbReference type="Proteomes" id="UP000282837"/>
    </source>
</evidence>
<dbReference type="InterPro" id="IPR010131">
    <property type="entry name" value="MdtP/NodT-like"/>
</dbReference>